<dbReference type="EMBL" id="CABVJH010000004">
    <property type="protein sequence ID" value="VVQ32252.1"/>
    <property type="molecule type" value="Genomic_DNA"/>
</dbReference>
<protein>
    <submittedName>
        <fullName evidence="1">Uncharacterized protein</fullName>
    </submittedName>
</protein>
<proteinExistence type="predicted"/>
<gene>
    <name evidence="1" type="ORF">PS943_02826</name>
</gene>
<evidence type="ECO:0000313" key="1">
    <source>
        <dbReference type="EMBL" id="VVQ32252.1"/>
    </source>
</evidence>
<accession>A0A5E7WAY6</accession>
<reference evidence="1 2" key="1">
    <citation type="submission" date="2019-09" db="EMBL/GenBank/DDBJ databases">
        <authorList>
            <person name="Chandra G."/>
            <person name="Truman W A."/>
        </authorList>
    </citation>
    <scope>NUCLEOTIDE SEQUENCE [LARGE SCALE GENOMIC DNA]</scope>
    <source>
        <strain evidence="1">PS943</strain>
    </source>
</reference>
<sequence>MLELNSRFVIFYGLSIAQVPDTAPKPGIDRCLTSLRTKFKKGELFLMIDGDSACIRVADMKVNLDKKLAAILFQYADKKVADPVFSDLESGKLREESKLLGEGVAISAHALISMQPTKAGGSEFQMLLEDVPGIGKTKIERFLKHFLKALLTTTYKEIGSVKDIKTYPSASLEPFASKTLRDDLEKGTLSFIELTREFPIKALDELPETGKIVNSIKIKPKDKPQGKQAIGFINKITNYGKIHRFDDVKVVFKRADDQQKTVNFSSLREDAGDICFGKVEKIEVNHILKQCVSVIDVKLIDKMKSLL</sequence>
<dbReference type="RefSeq" id="WP_150656881.1">
    <property type="nucleotide sequence ID" value="NZ_CABVJH010000004.1"/>
</dbReference>
<organism evidence="1 2">
    <name type="scientific">Pseudomonas fluorescens</name>
    <dbReference type="NCBI Taxonomy" id="294"/>
    <lineage>
        <taxon>Bacteria</taxon>
        <taxon>Pseudomonadati</taxon>
        <taxon>Pseudomonadota</taxon>
        <taxon>Gammaproteobacteria</taxon>
        <taxon>Pseudomonadales</taxon>
        <taxon>Pseudomonadaceae</taxon>
        <taxon>Pseudomonas</taxon>
    </lineage>
</organism>
<dbReference type="AlphaFoldDB" id="A0A5E7WAY6"/>
<evidence type="ECO:0000313" key="2">
    <source>
        <dbReference type="Proteomes" id="UP000325645"/>
    </source>
</evidence>
<dbReference type="Proteomes" id="UP000325645">
    <property type="component" value="Unassembled WGS sequence"/>
</dbReference>
<name>A0A5E7WAY6_PSEFL</name>